<dbReference type="Proteomes" id="UP000182508">
    <property type="component" value="Unassembled WGS sequence"/>
</dbReference>
<gene>
    <name evidence="5" type="ORF">SAMN02910293_00558</name>
</gene>
<dbReference type="AlphaFoldDB" id="A0A1G6AQW8"/>
<dbReference type="STRING" id="439219.SAMN02910293_00558"/>
<evidence type="ECO:0000313" key="5">
    <source>
        <dbReference type="EMBL" id="SDB10771.1"/>
    </source>
</evidence>
<dbReference type="RefSeq" id="WP_018163994.1">
    <property type="nucleotide sequence ID" value="NZ_FMXP01000006.1"/>
</dbReference>
<keyword evidence="3" id="KW-1133">Transmembrane helix</keyword>
<name>A0A1G6AQW8_9STRE</name>
<dbReference type="Pfam" id="PF05128">
    <property type="entry name" value="DUF697"/>
    <property type="match status" value="1"/>
</dbReference>
<evidence type="ECO:0000256" key="2">
    <source>
        <dbReference type="ARBA" id="ARBA00022692"/>
    </source>
</evidence>
<evidence type="ECO:0000256" key="3">
    <source>
        <dbReference type="ARBA" id="ARBA00022989"/>
    </source>
</evidence>
<comment type="subcellular location">
    <subcellularLocation>
        <location evidence="1">Membrane</location>
        <topology evidence="1">Multi-pass membrane protein</topology>
    </subcellularLocation>
</comment>
<reference evidence="5 6" key="1">
    <citation type="submission" date="2016-10" db="EMBL/GenBank/DDBJ databases">
        <authorList>
            <person name="de Groot N.N."/>
        </authorList>
    </citation>
    <scope>NUCLEOTIDE SEQUENCE [LARGE SCALE GENOMIC DNA]</scope>
    <source>
        <strain evidence="5 6">A-4</strain>
    </source>
</reference>
<protein>
    <submittedName>
        <fullName evidence="5">Uncharacterized conserved protein, DUF697 family</fullName>
    </submittedName>
</protein>
<evidence type="ECO:0000256" key="1">
    <source>
        <dbReference type="ARBA" id="ARBA00004141"/>
    </source>
</evidence>
<proteinExistence type="predicted"/>
<organism evidence="5 6">
    <name type="scientific">Streptococcus henryi</name>
    <dbReference type="NCBI Taxonomy" id="439219"/>
    <lineage>
        <taxon>Bacteria</taxon>
        <taxon>Bacillati</taxon>
        <taxon>Bacillota</taxon>
        <taxon>Bacilli</taxon>
        <taxon>Lactobacillales</taxon>
        <taxon>Streptococcaceae</taxon>
        <taxon>Streptococcus</taxon>
    </lineage>
</organism>
<dbReference type="InterPro" id="IPR021147">
    <property type="entry name" value="DUF697"/>
</dbReference>
<dbReference type="GO" id="GO:0016020">
    <property type="term" value="C:membrane"/>
    <property type="evidence" value="ECO:0007669"/>
    <property type="project" value="UniProtKB-SubCell"/>
</dbReference>
<keyword evidence="2" id="KW-0812">Transmembrane</keyword>
<sequence>MTEAKTKAQAAVHTASAAAGTVALSPIPFSDAILLVPIQTTMVTAIYKAYGQNISEGVVSGVIKSTFATNLGRTAASNLLKLIPGAGTVAGAVIGSSVAIAFTEAIGNNLVSQFEKGSGVGIEELGSVITDAFNTVRNK</sequence>
<accession>A0A1G6AQW8</accession>
<dbReference type="EMBL" id="FMXP01000006">
    <property type="protein sequence ID" value="SDB10771.1"/>
    <property type="molecule type" value="Genomic_DNA"/>
</dbReference>
<evidence type="ECO:0000256" key="4">
    <source>
        <dbReference type="ARBA" id="ARBA00023136"/>
    </source>
</evidence>
<keyword evidence="6" id="KW-1185">Reference proteome</keyword>
<evidence type="ECO:0000313" key="6">
    <source>
        <dbReference type="Proteomes" id="UP000182508"/>
    </source>
</evidence>
<keyword evidence="4" id="KW-0472">Membrane</keyword>
<dbReference type="eggNOG" id="COG3597">
    <property type="taxonomic scope" value="Bacteria"/>
</dbReference>